<sequence>MGFLVFGLQMNDALKIGILYSTTGPYGSMGRDARDGAEFAIAEFAAASGRPVEPIFFDPQADLAAYLEGARRLLRAGCRHIVGTITSAARKEVIPLIEKHDGLLWYMCPYEGFEANENVIYVGGCPNQHLLPLFEHLIPRYGNRPYLVGANYVWGWEMNRLARELTTNAGGEVLGERYLPLEETAVERIVTDIEQRRPSFILNNLIGPSSYAFHEAIRRLADRDPAFRPENCPVVSCDLMECELDDIAPGAATGQLCAASYFDSVATSENAEFKQRIIAHFGAERRISSVFASAYTAVRLCVDAIVAAGGDEPSAVRRELYGKSWATPFGALNIDRETNHAALPFHLGRINAQNGFDVIASRPPLAADPYLTGRSKASSPRLRVVS</sequence>
<protein>
    <submittedName>
        <fullName evidence="1">Branched-chain amino acid transport system substrate-binding protein</fullName>
    </submittedName>
</protein>
<name>A0ABR9IW50_RHIVS</name>
<dbReference type="SUPFAM" id="SSF53822">
    <property type="entry name" value="Periplasmic binding protein-like I"/>
    <property type="match status" value="1"/>
</dbReference>
<gene>
    <name evidence="1" type="ORF">H4W29_004679</name>
</gene>
<evidence type="ECO:0000313" key="2">
    <source>
        <dbReference type="Proteomes" id="UP000620262"/>
    </source>
</evidence>
<dbReference type="Pfam" id="PF13433">
    <property type="entry name" value="Peripla_BP_5"/>
    <property type="match status" value="1"/>
</dbReference>
<dbReference type="PANTHER" id="PTHR47628:SF1">
    <property type="entry name" value="ALIPHATIC AMIDASE EXPRESSION-REGULATING PROTEIN"/>
    <property type="match status" value="1"/>
</dbReference>
<dbReference type="EMBL" id="JADBEC010000002">
    <property type="protein sequence ID" value="MBE1507434.1"/>
    <property type="molecule type" value="Genomic_DNA"/>
</dbReference>
<organism evidence="1 2">
    <name type="scientific">Rhizobium viscosum</name>
    <name type="common">Arthrobacter viscosus</name>
    <dbReference type="NCBI Taxonomy" id="1673"/>
    <lineage>
        <taxon>Bacteria</taxon>
        <taxon>Pseudomonadati</taxon>
        <taxon>Pseudomonadota</taxon>
        <taxon>Alphaproteobacteria</taxon>
        <taxon>Hyphomicrobiales</taxon>
        <taxon>Rhizobiaceae</taxon>
        <taxon>Rhizobium/Agrobacterium group</taxon>
        <taxon>Rhizobium</taxon>
    </lineage>
</organism>
<comment type="caution">
    <text evidence="1">The sequence shown here is derived from an EMBL/GenBank/DDBJ whole genome shotgun (WGS) entry which is preliminary data.</text>
</comment>
<dbReference type="PANTHER" id="PTHR47628">
    <property type="match status" value="1"/>
</dbReference>
<reference evidence="1 2" key="1">
    <citation type="submission" date="2020-10" db="EMBL/GenBank/DDBJ databases">
        <title>Sequencing the genomes of 1000 actinobacteria strains.</title>
        <authorList>
            <person name="Klenk H.-P."/>
        </authorList>
    </citation>
    <scope>NUCLEOTIDE SEQUENCE [LARGE SCALE GENOMIC DNA]</scope>
    <source>
        <strain evidence="1 2">DSM 7307</strain>
    </source>
</reference>
<dbReference type="Gene3D" id="3.40.50.2300">
    <property type="match status" value="2"/>
</dbReference>
<dbReference type="InterPro" id="IPR028082">
    <property type="entry name" value="Peripla_BP_I"/>
</dbReference>
<keyword evidence="2" id="KW-1185">Reference proteome</keyword>
<proteinExistence type="predicted"/>
<accession>A0ABR9IW50</accession>
<evidence type="ECO:0000313" key="1">
    <source>
        <dbReference type="EMBL" id="MBE1507434.1"/>
    </source>
</evidence>
<dbReference type="Proteomes" id="UP000620262">
    <property type="component" value="Unassembled WGS sequence"/>
</dbReference>